<feature type="region of interest" description="Disordered" evidence="4">
    <location>
        <begin position="45"/>
        <end position="86"/>
    </location>
</feature>
<reference evidence="6" key="1">
    <citation type="submission" date="2022-08" db="EMBL/GenBank/DDBJ databases">
        <authorList>
            <consortium name="DOE Joint Genome Institute"/>
            <person name="Min B."/>
            <person name="Sierra-Patev S."/>
            <person name="Naranjo-Ortiz M."/>
            <person name="Looney B."/>
            <person name="Konkel Z."/>
            <person name="Slot J.C."/>
            <person name="Sakamoto Y."/>
            <person name="Steenwyk J.L."/>
            <person name="Rokas A."/>
            <person name="Carro J."/>
            <person name="Camarero S."/>
            <person name="Ferreira P."/>
            <person name="Molpeceres G."/>
            <person name="Ruiz-duenas F.J."/>
            <person name="Serrano A."/>
            <person name="Henrissat B."/>
            <person name="Drula E."/>
            <person name="Hughes K.W."/>
            <person name="Mata J.L."/>
            <person name="Ishikawa N.K."/>
            <person name="Vargas-Isla R."/>
            <person name="Ushijima S."/>
            <person name="Smith C.A."/>
            <person name="Ahrendt S."/>
            <person name="Andreopoulos W."/>
            <person name="He G."/>
            <person name="LaButti K."/>
            <person name="Lipzen A."/>
            <person name="Ng V."/>
            <person name="Riley R."/>
            <person name="Sandor L."/>
            <person name="Barry K."/>
            <person name="Martinez A.T."/>
            <person name="Xiao Y."/>
            <person name="Gibbons J.G."/>
            <person name="Terashima K."/>
            <person name="Hibbett D.S."/>
            <person name="Grigoriev I.V."/>
        </authorList>
    </citation>
    <scope>NUCLEOTIDE SEQUENCE</scope>
    <source>
        <strain evidence="6">ET3784</strain>
    </source>
</reference>
<dbReference type="Gene3D" id="1.10.30.10">
    <property type="entry name" value="High mobility group box domain"/>
    <property type="match status" value="1"/>
</dbReference>
<dbReference type="EMBL" id="JANVFO010000049">
    <property type="protein sequence ID" value="KAJ3724250.1"/>
    <property type="molecule type" value="Genomic_DNA"/>
</dbReference>
<evidence type="ECO:0000256" key="3">
    <source>
        <dbReference type="PROSITE-ProRule" id="PRU00267"/>
    </source>
</evidence>
<dbReference type="PANTHER" id="PTHR10270:SF161">
    <property type="entry name" value="SEX-DETERMINING REGION Y PROTEIN"/>
    <property type="match status" value="1"/>
</dbReference>
<keyword evidence="3" id="KW-0539">Nucleus</keyword>
<evidence type="ECO:0000256" key="4">
    <source>
        <dbReference type="SAM" id="MobiDB-lite"/>
    </source>
</evidence>
<dbReference type="PANTHER" id="PTHR10270">
    <property type="entry name" value="SOX TRANSCRIPTION FACTOR"/>
    <property type="match status" value="1"/>
</dbReference>
<evidence type="ECO:0000259" key="5">
    <source>
        <dbReference type="PROSITE" id="PS50118"/>
    </source>
</evidence>
<dbReference type="GO" id="GO:0000978">
    <property type="term" value="F:RNA polymerase II cis-regulatory region sequence-specific DNA binding"/>
    <property type="evidence" value="ECO:0007669"/>
    <property type="project" value="TreeGrafter"/>
</dbReference>
<dbReference type="Proteomes" id="UP001176059">
    <property type="component" value="Unassembled WGS sequence"/>
</dbReference>
<evidence type="ECO:0000256" key="1">
    <source>
        <dbReference type="ARBA" id="ARBA00023125"/>
    </source>
</evidence>
<dbReference type="AlphaFoldDB" id="A0AA38JB15"/>
<evidence type="ECO:0000313" key="6">
    <source>
        <dbReference type="EMBL" id="KAJ3724250.1"/>
    </source>
</evidence>
<dbReference type="PROSITE" id="PS50118">
    <property type="entry name" value="HMG_BOX_2"/>
    <property type="match status" value="1"/>
</dbReference>
<organism evidence="6 7">
    <name type="scientific">Lentinula guzmanii</name>
    <dbReference type="NCBI Taxonomy" id="2804957"/>
    <lineage>
        <taxon>Eukaryota</taxon>
        <taxon>Fungi</taxon>
        <taxon>Dikarya</taxon>
        <taxon>Basidiomycota</taxon>
        <taxon>Agaricomycotina</taxon>
        <taxon>Agaricomycetes</taxon>
        <taxon>Agaricomycetidae</taxon>
        <taxon>Agaricales</taxon>
        <taxon>Marasmiineae</taxon>
        <taxon>Omphalotaceae</taxon>
        <taxon>Lentinula</taxon>
    </lineage>
</organism>
<evidence type="ECO:0000313" key="7">
    <source>
        <dbReference type="Proteomes" id="UP001176059"/>
    </source>
</evidence>
<feature type="region of interest" description="Disordered" evidence="4">
    <location>
        <begin position="1"/>
        <end position="28"/>
    </location>
</feature>
<feature type="compositionally biased region" description="Basic and acidic residues" evidence="4">
    <location>
        <begin position="1"/>
        <end position="11"/>
    </location>
</feature>
<dbReference type="SMART" id="SM00398">
    <property type="entry name" value="HMG"/>
    <property type="match status" value="1"/>
</dbReference>
<keyword evidence="1 3" id="KW-0238">DNA-binding</keyword>
<feature type="DNA-binding region" description="HMG box" evidence="3">
    <location>
        <begin position="85"/>
        <end position="154"/>
    </location>
</feature>
<keyword evidence="2" id="KW-0804">Transcription</keyword>
<comment type="caution">
    <text evidence="6">The sequence shown here is derived from an EMBL/GenBank/DDBJ whole genome shotgun (WGS) entry which is preliminary data.</text>
</comment>
<evidence type="ECO:0000256" key="2">
    <source>
        <dbReference type="ARBA" id="ARBA00023163"/>
    </source>
</evidence>
<dbReference type="InterPro" id="IPR009071">
    <property type="entry name" value="HMG_box_dom"/>
</dbReference>
<reference evidence="6" key="2">
    <citation type="journal article" date="2023" name="Proc. Natl. Acad. Sci. U.S.A.">
        <title>A global phylogenomic analysis of the shiitake genus Lentinula.</title>
        <authorList>
            <person name="Sierra-Patev S."/>
            <person name="Min B."/>
            <person name="Naranjo-Ortiz M."/>
            <person name="Looney B."/>
            <person name="Konkel Z."/>
            <person name="Slot J.C."/>
            <person name="Sakamoto Y."/>
            <person name="Steenwyk J.L."/>
            <person name="Rokas A."/>
            <person name="Carro J."/>
            <person name="Camarero S."/>
            <person name="Ferreira P."/>
            <person name="Molpeceres G."/>
            <person name="Ruiz-Duenas F.J."/>
            <person name="Serrano A."/>
            <person name="Henrissat B."/>
            <person name="Drula E."/>
            <person name="Hughes K.W."/>
            <person name="Mata J.L."/>
            <person name="Ishikawa N.K."/>
            <person name="Vargas-Isla R."/>
            <person name="Ushijima S."/>
            <person name="Smith C.A."/>
            <person name="Donoghue J."/>
            <person name="Ahrendt S."/>
            <person name="Andreopoulos W."/>
            <person name="He G."/>
            <person name="LaButti K."/>
            <person name="Lipzen A."/>
            <person name="Ng V."/>
            <person name="Riley R."/>
            <person name="Sandor L."/>
            <person name="Barry K."/>
            <person name="Martinez A.T."/>
            <person name="Xiao Y."/>
            <person name="Gibbons J.G."/>
            <person name="Terashima K."/>
            <person name="Grigoriev I.V."/>
            <person name="Hibbett D."/>
        </authorList>
    </citation>
    <scope>NUCLEOTIDE SEQUENCE</scope>
    <source>
        <strain evidence="6">ET3784</strain>
    </source>
</reference>
<sequence length="378" mass="42994">MPVHRSADEHPRRSRRLSRQGPKSYDEDGFELFDTVDCFRYHSEPVSAHTSVSSPPPPSPPPHRRSEPYPPTRTSQIKRKGNDHVPRPANAFIVFRSHWWSENKACPSVETDHREVSRIVAHHWNMLSEEERLPFRQEAEARKRQHAVQFPDYKYAPGTRKSVKPKKKVSRDSRAEKAKCDKIVGDYFLQKQELLSIEDPEIKRESYTPELVASPPPRSPSTNTSNDYELLHSHSPCLEEFVPTDDIPPLDLSLPDIKIEFEGNQSPFLVASELGQQPLSIAYNTSYNPTTTEPHLGSPVPITPFPSEISFDDIFGFCPPEIDFLWNSTPPAASPLFDHTVLASNISQSDYLLSCSNFFGTSTTSSDDTFDYDRFLNL</sequence>
<accession>A0AA38JB15</accession>
<dbReference type="CDD" id="cd01389">
    <property type="entry name" value="HMG-box_ROX1-like"/>
    <property type="match status" value="1"/>
</dbReference>
<keyword evidence="7" id="KW-1185">Reference proteome</keyword>
<dbReference type="Pfam" id="PF00505">
    <property type="entry name" value="HMG_box"/>
    <property type="match status" value="1"/>
</dbReference>
<name>A0AA38JB15_9AGAR</name>
<dbReference type="GO" id="GO:0001228">
    <property type="term" value="F:DNA-binding transcription activator activity, RNA polymerase II-specific"/>
    <property type="evidence" value="ECO:0007669"/>
    <property type="project" value="TreeGrafter"/>
</dbReference>
<proteinExistence type="predicted"/>
<dbReference type="InterPro" id="IPR050140">
    <property type="entry name" value="SRY-related_HMG-box_TF-like"/>
</dbReference>
<feature type="region of interest" description="Disordered" evidence="4">
    <location>
        <begin position="155"/>
        <end position="174"/>
    </location>
</feature>
<dbReference type="GO" id="GO:0005634">
    <property type="term" value="C:nucleus"/>
    <property type="evidence" value="ECO:0007669"/>
    <property type="project" value="UniProtKB-UniRule"/>
</dbReference>
<dbReference type="SUPFAM" id="SSF47095">
    <property type="entry name" value="HMG-box"/>
    <property type="match status" value="1"/>
</dbReference>
<protein>
    <recommendedName>
        <fullName evidence="5">HMG box domain-containing protein</fullName>
    </recommendedName>
</protein>
<feature type="domain" description="HMG box" evidence="5">
    <location>
        <begin position="85"/>
        <end position="154"/>
    </location>
</feature>
<dbReference type="InterPro" id="IPR036910">
    <property type="entry name" value="HMG_box_dom_sf"/>
</dbReference>
<feature type="region of interest" description="Disordered" evidence="4">
    <location>
        <begin position="206"/>
        <end position="227"/>
    </location>
</feature>
<dbReference type="GO" id="GO:0030154">
    <property type="term" value="P:cell differentiation"/>
    <property type="evidence" value="ECO:0007669"/>
    <property type="project" value="TreeGrafter"/>
</dbReference>
<gene>
    <name evidence="6" type="ORF">DFJ43DRAFT_595463</name>
</gene>